<proteinExistence type="predicted"/>
<evidence type="ECO:0000256" key="1">
    <source>
        <dbReference type="SAM" id="MobiDB-lite"/>
    </source>
</evidence>
<dbReference type="HOGENOM" id="CLU_1856370_0_0_1"/>
<accession>U9SSK1</accession>
<feature type="region of interest" description="Disordered" evidence="1">
    <location>
        <begin position="34"/>
        <end position="138"/>
    </location>
</feature>
<dbReference type="VEuPathDB" id="FungiDB:RhiirFUN_013576"/>
<dbReference type="AlphaFoldDB" id="U9SSK1"/>
<reference evidence="2" key="1">
    <citation type="submission" date="2013-07" db="EMBL/GenBank/DDBJ databases">
        <title>The genome of an arbuscular mycorrhizal fungus provides insights into the evolution of the oldest plant symbiosis.</title>
        <authorList>
            <consortium name="DOE Joint Genome Institute"/>
            <person name="Tisserant E."/>
            <person name="Malbreil M."/>
            <person name="Kuo A."/>
            <person name="Kohler A."/>
            <person name="Symeonidi A."/>
            <person name="Balestrini R."/>
            <person name="Charron P."/>
            <person name="Duensing N."/>
            <person name="Frei-dit-Frey N."/>
            <person name="Gianinazzi-Pearson V."/>
            <person name="Gilbert B."/>
            <person name="Handa Y."/>
            <person name="Hijri M."/>
            <person name="Kaul R."/>
            <person name="Kawaguchi M."/>
            <person name="Krajinski F."/>
            <person name="Lammers P."/>
            <person name="Lapierre D."/>
            <person name="Masclaux F.G."/>
            <person name="Murat C."/>
            <person name="Morin E."/>
            <person name="Ndikumana S."/>
            <person name="Pagni M."/>
            <person name="Petitpierre D."/>
            <person name="Requena N."/>
            <person name="Rosikiewicz P."/>
            <person name="Riley R."/>
            <person name="Saito K."/>
            <person name="San Clemente H."/>
            <person name="Shapiro H."/>
            <person name="van Tuinen D."/>
            <person name="Becard G."/>
            <person name="Bonfante P."/>
            <person name="Paszkowski U."/>
            <person name="Shachar-Hill Y."/>
            <person name="Young J.P."/>
            <person name="Sanders I.R."/>
            <person name="Henrissat B."/>
            <person name="Rensing S.A."/>
            <person name="Grigoriev I.V."/>
            <person name="Corradi N."/>
            <person name="Roux C."/>
            <person name="Martin F."/>
        </authorList>
    </citation>
    <scope>NUCLEOTIDE SEQUENCE</scope>
    <source>
        <strain evidence="2">DAOM 197198</strain>
    </source>
</reference>
<sequence>MIPGFKSLTKRPVSLKNFIKINQFQLLVLHRSNKNSEFEESNTSKKLQSIIQEVNRKDNQESDGDEVSTGSSKILPPEDYYLSTDDEPIPPPSADNEERTRPNTSILPSSAAVERFRRGTPTAPVDNRERFEKIARRC</sequence>
<feature type="compositionally biased region" description="Basic and acidic residues" evidence="1">
    <location>
        <begin position="126"/>
        <end position="138"/>
    </location>
</feature>
<evidence type="ECO:0000313" key="2">
    <source>
        <dbReference type="EMBL" id="ERZ98948.1"/>
    </source>
</evidence>
<gene>
    <name evidence="2" type="ORF">GLOINDRAFT_88225</name>
</gene>
<dbReference type="EMBL" id="KI298374">
    <property type="protein sequence ID" value="ERZ98948.1"/>
    <property type="molecule type" value="Genomic_DNA"/>
</dbReference>
<name>U9SSK1_RHIID</name>
<protein>
    <submittedName>
        <fullName evidence="2">Uncharacterized protein</fullName>
    </submittedName>
</protein>
<organism evidence="2">
    <name type="scientific">Rhizophagus irregularis (strain DAOM 181602 / DAOM 197198 / MUCL 43194)</name>
    <name type="common">Arbuscular mycorrhizal fungus</name>
    <name type="synonym">Glomus intraradices</name>
    <dbReference type="NCBI Taxonomy" id="747089"/>
    <lineage>
        <taxon>Eukaryota</taxon>
        <taxon>Fungi</taxon>
        <taxon>Fungi incertae sedis</taxon>
        <taxon>Mucoromycota</taxon>
        <taxon>Glomeromycotina</taxon>
        <taxon>Glomeromycetes</taxon>
        <taxon>Glomerales</taxon>
        <taxon>Glomeraceae</taxon>
        <taxon>Rhizophagus</taxon>
    </lineage>
</organism>